<reference evidence="4" key="1">
    <citation type="journal article" date="2006" name="PLoS Biol.">
        <title>Macronuclear genome sequence of the ciliate Tetrahymena thermophila, a model eukaryote.</title>
        <authorList>
            <person name="Eisen J.A."/>
            <person name="Coyne R.S."/>
            <person name="Wu M."/>
            <person name="Wu D."/>
            <person name="Thiagarajan M."/>
            <person name="Wortman J.R."/>
            <person name="Badger J.H."/>
            <person name="Ren Q."/>
            <person name="Amedeo P."/>
            <person name="Jones K.M."/>
            <person name="Tallon L.J."/>
            <person name="Delcher A.L."/>
            <person name="Salzberg S.L."/>
            <person name="Silva J.C."/>
            <person name="Haas B.J."/>
            <person name="Majoros W.H."/>
            <person name="Farzad M."/>
            <person name="Carlton J.M."/>
            <person name="Smith R.K. Jr."/>
            <person name="Garg J."/>
            <person name="Pearlman R.E."/>
            <person name="Karrer K.M."/>
            <person name="Sun L."/>
            <person name="Manning G."/>
            <person name="Elde N.C."/>
            <person name="Turkewitz A.P."/>
            <person name="Asai D.J."/>
            <person name="Wilkes D.E."/>
            <person name="Wang Y."/>
            <person name="Cai H."/>
            <person name="Collins K."/>
            <person name="Stewart B.A."/>
            <person name="Lee S.R."/>
            <person name="Wilamowska K."/>
            <person name="Weinberg Z."/>
            <person name="Ruzzo W.L."/>
            <person name="Wloga D."/>
            <person name="Gaertig J."/>
            <person name="Frankel J."/>
            <person name="Tsao C.-C."/>
            <person name="Gorovsky M.A."/>
            <person name="Keeling P.J."/>
            <person name="Waller R.F."/>
            <person name="Patron N.J."/>
            <person name="Cherry J.M."/>
            <person name="Stover N.A."/>
            <person name="Krieger C.J."/>
            <person name="del Toro C."/>
            <person name="Ryder H.F."/>
            <person name="Williamson S.C."/>
            <person name="Barbeau R.A."/>
            <person name="Hamilton E.P."/>
            <person name="Orias E."/>
        </authorList>
    </citation>
    <scope>NUCLEOTIDE SEQUENCE [LARGE SCALE GENOMIC DNA]</scope>
    <source>
        <strain evidence="4">SB210</strain>
    </source>
</reference>
<dbReference type="Proteomes" id="UP000009168">
    <property type="component" value="Unassembled WGS sequence"/>
</dbReference>
<evidence type="ECO:0000313" key="3">
    <source>
        <dbReference type="EMBL" id="EWS72438.1"/>
    </source>
</evidence>
<gene>
    <name evidence="3" type="ORF">TTHERM_001106135</name>
</gene>
<dbReference type="GeneID" id="24441712"/>
<dbReference type="Pfam" id="PF07896">
    <property type="entry name" value="DUF1674"/>
    <property type="match status" value="1"/>
</dbReference>
<comment type="similarity">
    <text evidence="1">Belongs to the SDHAF4 family.</text>
</comment>
<dbReference type="InterPro" id="IPR012875">
    <property type="entry name" value="SDHF4"/>
</dbReference>
<feature type="compositionally biased region" description="Basic and acidic residues" evidence="2">
    <location>
        <begin position="130"/>
        <end position="154"/>
    </location>
</feature>
<dbReference type="EMBL" id="GG662519">
    <property type="protein sequence ID" value="EWS72438.1"/>
    <property type="molecule type" value="Genomic_DNA"/>
</dbReference>
<dbReference type="eggNOG" id="KOG0231">
    <property type="taxonomic scope" value="Eukaryota"/>
</dbReference>
<evidence type="ECO:0000256" key="2">
    <source>
        <dbReference type="SAM" id="MobiDB-lite"/>
    </source>
</evidence>
<dbReference type="OrthoDB" id="201362at2759"/>
<organism evidence="3 4">
    <name type="scientific">Tetrahymena thermophila (strain SB210)</name>
    <dbReference type="NCBI Taxonomy" id="312017"/>
    <lineage>
        <taxon>Eukaryota</taxon>
        <taxon>Sar</taxon>
        <taxon>Alveolata</taxon>
        <taxon>Ciliophora</taxon>
        <taxon>Intramacronucleata</taxon>
        <taxon>Oligohymenophorea</taxon>
        <taxon>Hymenostomatida</taxon>
        <taxon>Tetrahymenina</taxon>
        <taxon>Tetrahymenidae</taxon>
        <taxon>Tetrahymena</taxon>
    </lineage>
</organism>
<proteinExistence type="inferred from homology"/>
<dbReference type="RefSeq" id="XP_012655025.1">
    <property type="nucleotide sequence ID" value="XM_012799571.1"/>
</dbReference>
<evidence type="ECO:0000313" key="4">
    <source>
        <dbReference type="Proteomes" id="UP000009168"/>
    </source>
</evidence>
<keyword evidence="4" id="KW-1185">Reference proteome</keyword>
<name>W7X7P5_TETTS</name>
<evidence type="ECO:0000256" key="1">
    <source>
        <dbReference type="ARBA" id="ARBA00005701"/>
    </source>
</evidence>
<dbReference type="InParanoid" id="W7X7P5"/>
<dbReference type="KEGG" id="tet:TTHERM_001106135"/>
<feature type="region of interest" description="Disordered" evidence="2">
    <location>
        <begin position="128"/>
        <end position="154"/>
    </location>
</feature>
<protein>
    <submittedName>
        <fullName evidence="3">Uncharacterized protein</fullName>
    </submittedName>
</protein>
<sequence>MIGRVLRILKVNTVNSKSFIEVCKYNFGCQKNKNKLESHTEDKSIPKPHVDGTAAEFFGRKPTIEEIQKLLSPEGLLSEIQYQDYEGVTPLGKFEQLQPQKKQKENMTEEEKRKEYLENNLNEWGMPEEVGFKVKGPEPTRFGDWERKGRVTDF</sequence>
<accession>W7X7P5</accession>
<dbReference type="AlphaFoldDB" id="W7X7P5"/>